<dbReference type="EMBL" id="CP045809">
    <property type="protein sequence ID" value="QHN35290.1"/>
    <property type="molecule type" value="Genomic_DNA"/>
</dbReference>
<protein>
    <recommendedName>
        <fullName evidence="3">HNH endonuclease</fullName>
    </recommendedName>
</protein>
<organism evidence="1 2">
    <name type="scientific">Gordonia pseudamarae</name>
    <dbReference type="NCBI Taxonomy" id="2831662"/>
    <lineage>
        <taxon>Bacteria</taxon>
        <taxon>Bacillati</taxon>
        <taxon>Actinomycetota</taxon>
        <taxon>Actinomycetes</taxon>
        <taxon>Mycobacteriales</taxon>
        <taxon>Gordoniaceae</taxon>
        <taxon>Gordonia</taxon>
    </lineage>
</organism>
<gene>
    <name evidence="1" type="ORF">GII31_10690</name>
</gene>
<keyword evidence="2" id="KW-1185">Reference proteome</keyword>
<proteinExistence type="predicted"/>
<evidence type="ECO:0000313" key="2">
    <source>
        <dbReference type="Proteomes" id="UP001059836"/>
    </source>
</evidence>
<reference evidence="1" key="1">
    <citation type="journal article" date="2021" name="Nat. Microbiol.">
        <title>Cocultivation of an ultrasmall environmental parasitic bacterium with lytic ability against bacteria associated with wastewater foams.</title>
        <authorList>
            <person name="Batinovic S."/>
            <person name="Rose J.J.A."/>
            <person name="Ratcliffe J."/>
            <person name="Seviour R.J."/>
            <person name="Petrovski S."/>
        </authorList>
    </citation>
    <scope>NUCLEOTIDE SEQUENCE</scope>
    <source>
        <strain evidence="1">CON9</strain>
    </source>
</reference>
<evidence type="ECO:0000313" key="1">
    <source>
        <dbReference type="EMBL" id="QHN35290.1"/>
    </source>
</evidence>
<accession>A0ABX6IJ33</accession>
<dbReference type="RefSeq" id="WP_213249374.1">
    <property type="nucleotide sequence ID" value="NZ_CP045806.1"/>
</dbReference>
<sequence>MSTHSSLGAAVKAAVHDLLVLDPDEVTAIAARWEHAAEEVGRLAFDPPRRIAGTSSTVIAALHTTGDRAASAADMLAAQLRFTATTCRRAAAELSATDESSCPGINGAG</sequence>
<name>A0ABX6IJ33_9ACTN</name>
<dbReference type="Proteomes" id="UP001059836">
    <property type="component" value="Chromosome"/>
</dbReference>
<evidence type="ECO:0008006" key="3">
    <source>
        <dbReference type="Google" id="ProtNLM"/>
    </source>
</evidence>